<evidence type="ECO:0000259" key="4">
    <source>
        <dbReference type="Pfam" id="PF00225"/>
    </source>
</evidence>
<protein>
    <recommendedName>
        <fullName evidence="4">Kinesin motor domain-containing protein</fullName>
    </recommendedName>
</protein>
<dbReference type="GO" id="GO:0048731">
    <property type="term" value="P:system development"/>
    <property type="evidence" value="ECO:0007669"/>
    <property type="project" value="UniProtKB-ARBA"/>
</dbReference>
<evidence type="ECO:0000256" key="3">
    <source>
        <dbReference type="SAM" id="MobiDB-lite"/>
    </source>
</evidence>
<feature type="non-terminal residue" evidence="5">
    <location>
        <position position="1"/>
    </location>
</feature>
<feature type="domain" description="Kinesin motor" evidence="4">
    <location>
        <begin position="93"/>
        <end position="220"/>
    </location>
</feature>
<dbReference type="InterPro" id="IPR027417">
    <property type="entry name" value="P-loop_NTPase"/>
</dbReference>
<dbReference type="EMBL" id="JAROKS010000018">
    <property type="protein sequence ID" value="KAK1793702.1"/>
    <property type="molecule type" value="Genomic_DNA"/>
</dbReference>
<dbReference type="GO" id="GO:0005524">
    <property type="term" value="F:ATP binding"/>
    <property type="evidence" value="ECO:0007669"/>
    <property type="project" value="UniProtKB-KW"/>
</dbReference>
<reference evidence="5" key="1">
    <citation type="submission" date="2023-03" db="EMBL/GenBank/DDBJ databases">
        <title>Electrophorus voltai genome.</title>
        <authorList>
            <person name="Bian C."/>
        </authorList>
    </citation>
    <scope>NUCLEOTIDE SEQUENCE</scope>
    <source>
        <strain evidence="5">CB-2022</strain>
        <tissue evidence="5">Muscle</tissue>
    </source>
</reference>
<dbReference type="Pfam" id="PF00225">
    <property type="entry name" value="Kinesin"/>
    <property type="match status" value="1"/>
</dbReference>
<gene>
    <name evidence="5" type="ORF">P4O66_011462</name>
</gene>
<evidence type="ECO:0000256" key="2">
    <source>
        <dbReference type="ARBA" id="ARBA00022840"/>
    </source>
</evidence>
<organism evidence="5 6">
    <name type="scientific">Electrophorus voltai</name>
    <dbReference type="NCBI Taxonomy" id="2609070"/>
    <lineage>
        <taxon>Eukaryota</taxon>
        <taxon>Metazoa</taxon>
        <taxon>Chordata</taxon>
        <taxon>Craniata</taxon>
        <taxon>Vertebrata</taxon>
        <taxon>Euteleostomi</taxon>
        <taxon>Actinopterygii</taxon>
        <taxon>Neopterygii</taxon>
        <taxon>Teleostei</taxon>
        <taxon>Ostariophysi</taxon>
        <taxon>Gymnotiformes</taxon>
        <taxon>Gymnotoidei</taxon>
        <taxon>Gymnotidae</taxon>
        <taxon>Electrophorus</taxon>
    </lineage>
</organism>
<dbReference type="Gene3D" id="3.40.850.10">
    <property type="entry name" value="Kinesin motor domain"/>
    <property type="match status" value="1"/>
</dbReference>
<dbReference type="Proteomes" id="UP001239994">
    <property type="component" value="Unassembled WGS sequence"/>
</dbReference>
<sequence>VSRASVKVVGLNRVTVDTGRGHRAQVLDFDAVWNEEASSRDIYESTAKAFIPLLILRDRNVHIAQLLLMGSLKQFTTAVKGRGTSSVVLLTTSLTESQASEVCRIHDTEEMVLLDGLREVEVSSAQELLRVYCRGTAHRNAGVSKGDFASKSHMVFSVTVIHTRGHSDNEGVFIASKLTLILQVQLNATAPGIRRGFRVAPENPQEAKTLKRSLTIFRNVPDVWTTEKSSTHLPRAQGCPPITTDRRSQSTLLPILANPGPLQPPGSKSRSGSSVVALGGSFFPYLQQLNGHLGHAVGFMDG</sequence>
<evidence type="ECO:0000313" key="5">
    <source>
        <dbReference type="EMBL" id="KAK1793702.1"/>
    </source>
</evidence>
<accession>A0AAD8Z718</accession>
<dbReference type="GO" id="GO:0007018">
    <property type="term" value="P:microtubule-based movement"/>
    <property type="evidence" value="ECO:0007669"/>
    <property type="project" value="InterPro"/>
</dbReference>
<dbReference type="InterPro" id="IPR001752">
    <property type="entry name" value="Kinesin_motor_dom"/>
</dbReference>
<proteinExistence type="predicted"/>
<keyword evidence="6" id="KW-1185">Reference proteome</keyword>
<dbReference type="SUPFAM" id="SSF52540">
    <property type="entry name" value="P-loop containing nucleoside triphosphate hydrolases"/>
    <property type="match status" value="1"/>
</dbReference>
<feature type="non-terminal residue" evidence="5">
    <location>
        <position position="302"/>
    </location>
</feature>
<dbReference type="GO" id="GO:0008017">
    <property type="term" value="F:microtubule binding"/>
    <property type="evidence" value="ECO:0007669"/>
    <property type="project" value="InterPro"/>
</dbReference>
<keyword evidence="1" id="KW-0547">Nucleotide-binding</keyword>
<name>A0AAD8Z718_9TELE</name>
<dbReference type="InterPro" id="IPR036961">
    <property type="entry name" value="Kinesin_motor_dom_sf"/>
</dbReference>
<evidence type="ECO:0000313" key="6">
    <source>
        <dbReference type="Proteomes" id="UP001239994"/>
    </source>
</evidence>
<evidence type="ECO:0000256" key="1">
    <source>
        <dbReference type="ARBA" id="ARBA00022741"/>
    </source>
</evidence>
<dbReference type="GO" id="GO:0003777">
    <property type="term" value="F:microtubule motor activity"/>
    <property type="evidence" value="ECO:0007669"/>
    <property type="project" value="InterPro"/>
</dbReference>
<comment type="caution">
    <text evidence="5">The sequence shown here is derived from an EMBL/GenBank/DDBJ whole genome shotgun (WGS) entry which is preliminary data.</text>
</comment>
<dbReference type="AlphaFoldDB" id="A0AAD8Z718"/>
<keyword evidence="2" id="KW-0067">ATP-binding</keyword>
<feature type="region of interest" description="Disordered" evidence="3">
    <location>
        <begin position="254"/>
        <end position="273"/>
    </location>
</feature>